<dbReference type="Proteomes" id="UP000550729">
    <property type="component" value="Unassembled WGS sequence"/>
</dbReference>
<dbReference type="AlphaFoldDB" id="A0A848KS17"/>
<gene>
    <name evidence="1" type="ORF">HH308_09655</name>
</gene>
<organism evidence="1 2">
    <name type="scientific">Gordonia asplenii</name>
    <dbReference type="NCBI Taxonomy" id="2725283"/>
    <lineage>
        <taxon>Bacteria</taxon>
        <taxon>Bacillati</taxon>
        <taxon>Actinomycetota</taxon>
        <taxon>Actinomycetes</taxon>
        <taxon>Mycobacteriales</taxon>
        <taxon>Gordoniaceae</taxon>
        <taxon>Gordonia</taxon>
    </lineage>
</organism>
<proteinExistence type="predicted"/>
<accession>A0A848KS17</accession>
<keyword evidence="2" id="KW-1185">Reference proteome</keyword>
<dbReference type="EMBL" id="JABBNB010000008">
    <property type="protein sequence ID" value="NMO01476.1"/>
    <property type="molecule type" value="Genomic_DNA"/>
</dbReference>
<sequence length="58" mass="7023">MRSEHHTTADEFDLASSWRRLLVSFERAGTAKRIKVRSHRHDRRIAKTNAVRDWRDEY</sequence>
<evidence type="ECO:0000313" key="1">
    <source>
        <dbReference type="EMBL" id="NMO01476.1"/>
    </source>
</evidence>
<name>A0A848KS17_9ACTN</name>
<comment type="caution">
    <text evidence="1">The sequence shown here is derived from an EMBL/GenBank/DDBJ whole genome shotgun (WGS) entry which is preliminary data.</text>
</comment>
<protein>
    <submittedName>
        <fullName evidence="1">Uncharacterized protein</fullName>
    </submittedName>
</protein>
<evidence type="ECO:0000313" key="2">
    <source>
        <dbReference type="Proteomes" id="UP000550729"/>
    </source>
</evidence>
<reference evidence="1 2" key="1">
    <citation type="submission" date="2020-04" db="EMBL/GenBank/DDBJ databases">
        <title>Gordonia sp. nov. TBRC 11910.</title>
        <authorList>
            <person name="Suriyachadkun C."/>
        </authorList>
    </citation>
    <scope>NUCLEOTIDE SEQUENCE [LARGE SCALE GENOMIC DNA]</scope>
    <source>
        <strain evidence="1 2">TBRC 11910</strain>
    </source>
</reference>
<dbReference type="RefSeq" id="WP_170193984.1">
    <property type="nucleotide sequence ID" value="NZ_JABBNB010000008.1"/>
</dbReference>